<sequence>MTSQTKGTICGIIAAVSYGTNPLGALYLYQVGVNADSVLFYRYTLAAVILMALMKVKKIPFAINIKELSVIGGLGVLFAVSSLTLFTSFYFMDAGIASTLLFVYPIMVAVIMAIFFHEKITFSTTLSILLALSGIAMLYKSDGNETLSTIGIILVMVSSLSYALYIIIINRSGLRMSAIKLTFYVLLFCILTIIVHSCMGQSYRLQLLTTPYMWFFAFLLAVLPTVISLVTMSIAVRIIGSTPTAILGALEPLTAVAIGVTLFHEPFTPRLASGILLILSGVILIILGKSIRPRNLRLILDHLRRLLQTALSKK</sequence>
<reference evidence="8" key="2">
    <citation type="journal article" date="2021" name="PeerJ">
        <title>Extensive microbial diversity within the chicken gut microbiome revealed by metagenomics and culture.</title>
        <authorList>
            <person name="Gilroy R."/>
            <person name="Ravi A."/>
            <person name="Getino M."/>
            <person name="Pursley I."/>
            <person name="Horton D.L."/>
            <person name="Alikhan N.F."/>
            <person name="Baker D."/>
            <person name="Gharbi K."/>
            <person name="Hall N."/>
            <person name="Watson M."/>
            <person name="Adriaenssens E.M."/>
            <person name="Foster-Nyarko E."/>
            <person name="Jarju S."/>
            <person name="Secka A."/>
            <person name="Antonio M."/>
            <person name="Oren A."/>
            <person name="Chaudhuri R.R."/>
            <person name="La Ragione R."/>
            <person name="Hildebrand F."/>
            <person name="Pallen M.J."/>
        </authorList>
    </citation>
    <scope>NUCLEOTIDE SEQUENCE</scope>
    <source>
        <strain evidence="8">21143</strain>
    </source>
</reference>
<evidence type="ECO:0000259" key="7">
    <source>
        <dbReference type="Pfam" id="PF00892"/>
    </source>
</evidence>
<evidence type="ECO:0000256" key="3">
    <source>
        <dbReference type="ARBA" id="ARBA00022692"/>
    </source>
</evidence>
<dbReference type="InterPro" id="IPR037185">
    <property type="entry name" value="EmrE-like"/>
</dbReference>
<feature type="transmembrane region" description="Helical" evidence="6">
    <location>
        <begin position="122"/>
        <end position="141"/>
    </location>
</feature>
<feature type="transmembrane region" description="Helical" evidence="6">
    <location>
        <begin position="7"/>
        <end position="28"/>
    </location>
</feature>
<name>A0A9D1KDQ2_9BACT</name>
<dbReference type="Proteomes" id="UP000886722">
    <property type="component" value="Unassembled WGS sequence"/>
</dbReference>
<dbReference type="AlphaFoldDB" id="A0A9D1KDQ2"/>
<keyword evidence="2" id="KW-1003">Cell membrane</keyword>
<evidence type="ECO:0000256" key="5">
    <source>
        <dbReference type="ARBA" id="ARBA00023136"/>
    </source>
</evidence>
<evidence type="ECO:0000256" key="2">
    <source>
        <dbReference type="ARBA" id="ARBA00022475"/>
    </source>
</evidence>
<feature type="transmembrane region" description="Helical" evidence="6">
    <location>
        <begin position="245"/>
        <end position="264"/>
    </location>
</feature>
<dbReference type="InterPro" id="IPR000620">
    <property type="entry name" value="EamA_dom"/>
</dbReference>
<dbReference type="PANTHER" id="PTHR32322:SF18">
    <property type="entry name" value="S-ADENOSYLMETHIONINE_S-ADENOSYLHOMOCYSTEINE TRANSPORTER"/>
    <property type="match status" value="1"/>
</dbReference>
<dbReference type="GO" id="GO:0005886">
    <property type="term" value="C:plasma membrane"/>
    <property type="evidence" value="ECO:0007669"/>
    <property type="project" value="UniProtKB-SubCell"/>
</dbReference>
<accession>A0A9D1KDQ2</accession>
<evidence type="ECO:0000256" key="4">
    <source>
        <dbReference type="ARBA" id="ARBA00022989"/>
    </source>
</evidence>
<keyword evidence="3 6" id="KW-0812">Transmembrane</keyword>
<feature type="transmembrane region" description="Helical" evidence="6">
    <location>
        <begin position="270"/>
        <end position="288"/>
    </location>
</feature>
<feature type="transmembrane region" description="Helical" evidence="6">
    <location>
        <begin position="40"/>
        <end position="56"/>
    </location>
</feature>
<feature type="domain" description="EamA" evidence="7">
    <location>
        <begin position="150"/>
        <end position="286"/>
    </location>
</feature>
<feature type="transmembrane region" description="Helical" evidence="6">
    <location>
        <begin position="181"/>
        <end position="203"/>
    </location>
</feature>
<protein>
    <submittedName>
        <fullName evidence="8">DMT family transporter</fullName>
    </submittedName>
</protein>
<feature type="transmembrane region" description="Helical" evidence="6">
    <location>
        <begin position="68"/>
        <end position="90"/>
    </location>
</feature>
<feature type="domain" description="EamA" evidence="7">
    <location>
        <begin position="6"/>
        <end position="139"/>
    </location>
</feature>
<dbReference type="InterPro" id="IPR050638">
    <property type="entry name" value="AA-Vitamin_Transporters"/>
</dbReference>
<comment type="caution">
    <text evidence="8">The sequence shown here is derived from an EMBL/GenBank/DDBJ whole genome shotgun (WGS) entry which is preliminary data.</text>
</comment>
<keyword evidence="5 6" id="KW-0472">Membrane</keyword>
<evidence type="ECO:0000256" key="1">
    <source>
        <dbReference type="ARBA" id="ARBA00004651"/>
    </source>
</evidence>
<proteinExistence type="predicted"/>
<evidence type="ECO:0000313" key="8">
    <source>
        <dbReference type="EMBL" id="HIT39940.1"/>
    </source>
</evidence>
<gene>
    <name evidence="8" type="ORF">IAD06_07905</name>
</gene>
<evidence type="ECO:0000313" key="9">
    <source>
        <dbReference type="Proteomes" id="UP000886722"/>
    </source>
</evidence>
<feature type="transmembrane region" description="Helical" evidence="6">
    <location>
        <begin position="147"/>
        <end position="169"/>
    </location>
</feature>
<keyword evidence="4 6" id="KW-1133">Transmembrane helix</keyword>
<dbReference type="EMBL" id="DVKT01000060">
    <property type="protein sequence ID" value="HIT39940.1"/>
    <property type="molecule type" value="Genomic_DNA"/>
</dbReference>
<organism evidence="8 9">
    <name type="scientific">Candidatus Caccoplasma intestinavium</name>
    <dbReference type="NCBI Taxonomy" id="2840716"/>
    <lineage>
        <taxon>Bacteria</taxon>
        <taxon>Pseudomonadati</taxon>
        <taxon>Bacteroidota</taxon>
        <taxon>Bacteroidia</taxon>
        <taxon>Bacteroidales</taxon>
        <taxon>Bacteroidaceae</taxon>
        <taxon>Bacteroidaceae incertae sedis</taxon>
        <taxon>Candidatus Caccoplasma</taxon>
    </lineage>
</organism>
<feature type="transmembrane region" description="Helical" evidence="6">
    <location>
        <begin position="96"/>
        <end position="115"/>
    </location>
</feature>
<evidence type="ECO:0000256" key="6">
    <source>
        <dbReference type="SAM" id="Phobius"/>
    </source>
</evidence>
<dbReference type="Gene3D" id="1.10.3730.20">
    <property type="match status" value="1"/>
</dbReference>
<dbReference type="Pfam" id="PF00892">
    <property type="entry name" value="EamA"/>
    <property type="match status" value="2"/>
</dbReference>
<dbReference type="PANTHER" id="PTHR32322">
    <property type="entry name" value="INNER MEMBRANE TRANSPORTER"/>
    <property type="match status" value="1"/>
</dbReference>
<reference evidence="8" key="1">
    <citation type="submission" date="2020-10" db="EMBL/GenBank/DDBJ databases">
        <authorList>
            <person name="Gilroy R."/>
        </authorList>
    </citation>
    <scope>NUCLEOTIDE SEQUENCE</scope>
    <source>
        <strain evidence="8">21143</strain>
    </source>
</reference>
<dbReference type="SUPFAM" id="SSF103481">
    <property type="entry name" value="Multidrug resistance efflux transporter EmrE"/>
    <property type="match status" value="2"/>
</dbReference>
<feature type="transmembrane region" description="Helical" evidence="6">
    <location>
        <begin position="215"/>
        <end position="238"/>
    </location>
</feature>
<comment type="subcellular location">
    <subcellularLocation>
        <location evidence="1">Cell membrane</location>
        <topology evidence="1">Multi-pass membrane protein</topology>
    </subcellularLocation>
</comment>